<dbReference type="InterPro" id="IPR005650">
    <property type="entry name" value="BlaI_family"/>
</dbReference>
<dbReference type="RefSeq" id="WP_011142025.1">
    <property type="nucleotide sequence ID" value="NC_005125.1"/>
</dbReference>
<reference evidence="5 6" key="1">
    <citation type="journal article" date="2003" name="DNA Res.">
        <title>Complete genome structure of Gloeobacter violaceus PCC 7421, a cyanobacterium that lacks thylakoids.</title>
        <authorList>
            <person name="Nakamura Y."/>
            <person name="Kaneko T."/>
            <person name="Sato S."/>
            <person name="Mimuro M."/>
            <person name="Miyashita H."/>
            <person name="Tsuchiya T."/>
            <person name="Sasamoto S."/>
            <person name="Watanabe A."/>
            <person name="Kawashima K."/>
            <person name="Kishida Y."/>
            <person name="Kiyokawa C."/>
            <person name="Kohara M."/>
            <person name="Matsumoto M."/>
            <person name="Matsuno A."/>
            <person name="Nakazaki N."/>
            <person name="Shimpo S."/>
            <person name="Takeuchi C."/>
            <person name="Yamada M."/>
            <person name="Tabata S."/>
        </authorList>
    </citation>
    <scope>NUCLEOTIDE SEQUENCE [LARGE SCALE GENOMIC DNA]</scope>
    <source>
        <strain evidence="6">ATCC 29082 / PCC 7421</strain>
    </source>
</reference>
<keyword evidence="2" id="KW-0805">Transcription regulation</keyword>
<dbReference type="GO" id="GO:0045892">
    <property type="term" value="P:negative regulation of DNA-templated transcription"/>
    <property type="evidence" value="ECO:0007669"/>
    <property type="project" value="InterPro"/>
</dbReference>
<gene>
    <name evidence="5" type="ordered locus">glr2027</name>
</gene>
<comment type="similarity">
    <text evidence="1">Belongs to the BlaI transcriptional regulatory family.</text>
</comment>
<accession>Q7NJ05</accession>
<name>Q7NJ05_GLOVI</name>
<evidence type="ECO:0000256" key="3">
    <source>
        <dbReference type="ARBA" id="ARBA00023125"/>
    </source>
</evidence>
<dbReference type="EnsemblBacteria" id="BAC89968">
    <property type="protein sequence ID" value="BAC89968"/>
    <property type="gene ID" value="BAC89968"/>
</dbReference>
<dbReference type="EMBL" id="BA000045">
    <property type="protein sequence ID" value="BAC89968.1"/>
    <property type="molecule type" value="Genomic_DNA"/>
</dbReference>
<dbReference type="eggNOG" id="COG3682">
    <property type="taxonomic scope" value="Bacteria"/>
</dbReference>
<dbReference type="Proteomes" id="UP000000557">
    <property type="component" value="Chromosome"/>
</dbReference>
<dbReference type="AlphaFoldDB" id="Q7NJ05"/>
<dbReference type="InParanoid" id="Q7NJ05"/>
<evidence type="ECO:0000256" key="4">
    <source>
        <dbReference type="ARBA" id="ARBA00023163"/>
    </source>
</evidence>
<dbReference type="SUPFAM" id="SSF46785">
    <property type="entry name" value="Winged helix' DNA-binding domain"/>
    <property type="match status" value="1"/>
</dbReference>
<keyword evidence="6" id="KW-1185">Reference proteome</keyword>
<organism evidence="5 6">
    <name type="scientific">Gloeobacter violaceus (strain ATCC 29082 / PCC 7421)</name>
    <dbReference type="NCBI Taxonomy" id="251221"/>
    <lineage>
        <taxon>Bacteria</taxon>
        <taxon>Bacillati</taxon>
        <taxon>Cyanobacteriota</taxon>
        <taxon>Cyanophyceae</taxon>
        <taxon>Gloeobacterales</taxon>
        <taxon>Gloeobacteraceae</taxon>
        <taxon>Gloeobacter</taxon>
    </lineage>
</organism>
<dbReference type="PhylomeDB" id="Q7NJ05"/>
<evidence type="ECO:0000313" key="6">
    <source>
        <dbReference type="Proteomes" id="UP000000557"/>
    </source>
</evidence>
<dbReference type="KEGG" id="gvi:glr2027"/>
<evidence type="ECO:0000313" key="5">
    <source>
        <dbReference type="EMBL" id="BAC89968.1"/>
    </source>
</evidence>
<dbReference type="Pfam" id="PF03965">
    <property type="entry name" value="Penicillinase_R"/>
    <property type="match status" value="1"/>
</dbReference>
<evidence type="ECO:0000256" key="2">
    <source>
        <dbReference type="ARBA" id="ARBA00023015"/>
    </source>
</evidence>
<keyword evidence="3" id="KW-0238">DNA-binding</keyword>
<dbReference type="GO" id="GO:0003677">
    <property type="term" value="F:DNA binding"/>
    <property type="evidence" value="ECO:0007669"/>
    <property type="project" value="UniProtKB-KW"/>
</dbReference>
<dbReference type="Gene3D" id="1.10.10.10">
    <property type="entry name" value="Winged helix-like DNA-binding domain superfamily/Winged helix DNA-binding domain"/>
    <property type="match status" value="1"/>
</dbReference>
<keyword evidence="4" id="KW-0804">Transcription</keyword>
<dbReference type="STRING" id="251221.gene:10759519"/>
<reference evidence="5 6" key="2">
    <citation type="journal article" date="2003" name="DNA Res.">
        <title>Complete genome structure of Gloeobacter violaceus PCC 7421, a cyanobacterium that lacks thylakoids (supplement).</title>
        <authorList>
            <person name="Nakamura Y."/>
            <person name="Kaneko T."/>
            <person name="Sato S."/>
            <person name="Mimuro M."/>
            <person name="Miyashita H."/>
            <person name="Tsuchiya T."/>
            <person name="Sasamoto S."/>
            <person name="Watanabe A."/>
            <person name="Kawashima K."/>
            <person name="Kishida Y."/>
            <person name="Kiyokawa C."/>
            <person name="Kohara M."/>
            <person name="Matsumoto M."/>
            <person name="Matsuno A."/>
            <person name="Nakazaki N."/>
            <person name="Shimpo S."/>
            <person name="Takeuchi C."/>
            <person name="Yamada M."/>
            <person name="Tabata S."/>
        </authorList>
    </citation>
    <scope>NUCLEOTIDE SEQUENCE [LARGE SCALE GENOMIC DNA]</scope>
    <source>
        <strain evidence="6">ATCC 29082 / PCC 7421</strain>
    </source>
</reference>
<dbReference type="HOGENOM" id="CLU_119090_1_2_3"/>
<sequence>MNPTETSRIVRAHRSGLKKLLGEQEAEIMEQVWAISGPVLAKQVHERLPANVSLAYSTVACTMGRLVQKGLLQVINGNTKPYLYLPTLSREQFIQRAVDQLLESLAVDFPAAVSSFVRKESSKDAAHLVEKIAQLED</sequence>
<dbReference type="InterPro" id="IPR036388">
    <property type="entry name" value="WH-like_DNA-bd_sf"/>
</dbReference>
<evidence type="ECO:0000256" key="1">
    <source>
        <dbReference type="ARBA" id="ARBA00011046"/>
    </source>
</evidence>
<protein>
    <submittedName>
        <fullName evidence="5">Glr2027 protein</fullName>
    </submittedName>
</protein>
<proteinExistence type="inferred from homology"/>
<dbReference type="InterPro" id="IPR036390">
    <property type="entry name" value="WH_DNA-bd_sf"/>
</dbReference>
<dbReference type="OrthoDB" id="122824at2"/>